<organism evidence="2 3">
    <name type="scientific">Vibrio atlanticus</name>
    <dbReference type="NCBI Taxonomy" id="693153"/>
    <lineage>
        <taxon>Bacteria</taxon>
        <taxon>Pseudomonadati</taxon>
        <taxon>Pseudomonadota</taxon>
        <taxon>Gammaproteobacteria</taxon>
        <taxon>Vibrionales</taxon>
        <taxon>Vibrionaceae</taxon>
        <taxon>Vibrio</taxon>
    </lineage>
</organism>
<dbReference type="Pfam" id="PF25583">
    <property type="entry name" value="WCX"/>
    <property type="match status" value="1"/>
</dbReference>
<dbReference type="Proteomes" id="UP000092876">
    <property type="component" value="Unassembled WGS sequence"/>
</dbReference>
<accession>A0A1C3IZ88</accession>
<dbReference type="PANTHER" id="PTHR34580:SF1">
    <property type="entry name" value="PROTEIN PAFC"/>
    <property type="match status" value="1"/>
</dbReference>
<dbReference type="EMBL" id="FLQP01000050">
    <property type="protein sequence ID" value="SBS66726.1"/>
    <property type="molecule type" value="Genomic_DNA"/>
</dbReference>
<evidence type="ECO:0000313" key="2">
    <source>
        <dbReference type="EMBL" id="SBS66726.1"/>
    </source>
</evidence>
<feature type="domain" description="WCX" evidence="1">
    <location>
        <begin position="228"/>
        <end position="302"/>
    </location>
</feature>
<name>A0A1C3IZ88_9VIBR</name>
<reference evidence="3" key="1">
    <citation type="submission" date="2016-06" db="EMBL/GenBank/DDBJ databases">
        <authorList>
            <person name="Rodrigo-Torres Lidia"/>
            <person name="Arahal R.David."/>
        </authorList>
    </citation>
    <scope>NUCLEOTIDE SEQUENCE [LARGE SCALE GENOMIC DNA]</scope>
    <source>
        <strain evidence="3">CECT 7223</strain>
    </source>
</reference>
<dbReference type="PANTHER" id="PTHR34580">
    <property type="match status" value="1"/>
</dbReference>
<dbReference type="InterPro" id="IPR057727">
    <property type="entry name" value="WCX_dom"/>
</dbReference>
<proteinExistence type="predicted"/>
<evidence type="ECO:0000313" key="3">
    <source>
        <dbReference type="Proteomes" id="UP000092876"/>
    </source>
</evidence>
<sequence>MRHHLTSDLSTMRRMKEHDKLAKRLGIILTRLNTGEKLHLDDLSREFGVARRTLNRDFNERLNYLPIQRDGACYSLDPKFLGRQTNNELSLLLLNMGFDTLFSGKHYLSNGVLNNKTAPPFLFKNPQVEDISECASVFEKLIESIQRRNVISFNHEGKTYDEFFAYRLINDSGYWYIAGAQRNRLESLRVAKIRELVRYEDKYSPDSSVEQKLTGCGYEDERLNPVEVLIQMSIKGVEAFLNEGNSDDFQVLKELDSGDVFISHETKNISELLRQLKTWLPHVEVLSPDWIRYLLKQELQTYLDSTK</sequence>
<gene>
    <name evidence="2" type="ORF">VAT7223_03328</name>
</gene>
<dbReference type="AlphaFoldDB" id="A0A1C3IZ88"/>
<protein>
    <recommendedName>
        <fullName evidence="1">WCX domain-containing protein</fullName>
    </recommendedName>
</protein>
<evidence type="ECO:0000259" key="1">
    <source>
        <dbReference type="Pfam" id="PF25583"/>
    </source>
</evidence>
<dbReference type="InterPro" id="IPR051534">
    <property type="entry name" value="CBASS_pafABC_assoc_protein"/>
</dbReference>